<feature type="chain" id="PRO_5038986709" description="DUF4890 domain-containing protein" evidence="2">
    <location>
        <begin position="23"/>
        <end position="134"/>
    </location>
</feature>
<comment type="caution">
    <text evidence="3">The sequence shown here is derived from an EMBL/GenBank/DDBJ whole genome shotgun (WGS) entry which is preliminary data.</text>
</comment>
<keyword evidence="2" id="KW-0732">Signal</keyword>
<evidence type="ECO:0000256" key="1">
    <source>
        <dbReference type="SAM" id="MobiDB-lite"/>
    </source>
</evidence>
<feature type="compositionally biased region" description="Gly residues" evidence="1">
    <location>
        <begin position="123"/>
        <end position="134"/>
    </location>
</feature>
<dbReference type="EMBL" id="JAHSPG010000008">
    <property type="protein sequence ID" value="MBV4357996.1"/>
    <property type="molecule type" value="Genomic_DNA"/>
</dbReference>
<reference evidence="3" key="1">
    <citation type="submission" date="2021-06" db="EMBL/GenBank/DDBJ databases">
        <authorList>
            <person name="Huq M.A."/>
        </authorList>
    </citation>
    <scope>NUCLEOTIDE SEQUENCE</scope>
    <source>
        <strain evidence="3">MAH-26</strain>
    </source>
</reference>
<gene>
    <name evidence="3" type="ORF">KTO63_12605</name>
</gene>
<evidence type="ECO:0000313" key="3">
    <source>
        <dbReference type="EMBL" id="MBV4357996.1"/>
    </source>
</evidence>
<feature type="signal peptide" evidence="2">
    <location>
        <begin position="1"/>
        <end position="22"/>
    </location>
</feature>
<keyword evidence="4" id="KW-1185">Reference proteome</keyword>
<feature type="compositionally biased region" description="Basic and acidic residues" evidence="1">
    <location>
        <begin position="80"/>
        <end position="93"/>
    </location>
</feature>
<evidence type="ECO:0008006" key="5">
    <source>
        <dbReference type="Google" id="ProtNLM"/>
    </source>
</evidence>
<name>A0A9E2S833_9BACT</name>
<organism evidence="3 4">
    <name type="scientific">Pinibacter aurantiacus</name>
    <dbReference type="NCBI Taxonomy" id="2851599"/>
    <lineage>
        <taxon>Bacteria</taxon>
        <taxon>Pseudomonadati</taxon>
        <taxon>Bacteroidota</taxon>
        <taxon>Chitinophagia</taxon>
        <taxon>Chitinophagales</taxon>
        <taxon>Chitinophagaceae</taxon>
        <taxon>Pinibacter</taxon>
    </lineage>
</organism>
<evidence type="ECO:0000256" key="2">
    <source>
        <dbReference type="SAM" id="SignalP"/>
    </source>
</evidence>
<dbReference type="RefSeq" id="WP_217791647.1">
    <property type="nucleotide sequence ID" value="NZ_JAHSPG010000008.1"/>
</dbReference>
<dbReference type="AlphaFoldDB" id="A0A9E2S833"/>
<sequence>MKCKILSLALVFTVLIAGAAVAQNGGGQRTPPTTEQRLKRWNDNVFSKLDLKNDQQTQVDKIFTEYFAKQDSLRNAGGERPSREVMQKMGAERDDKVKTVLSADQFKKYQDLVQEQMQQMRQRGGGQGGGNPQQ</sequence>
<accession>A0A9E2S833</accession>
<feature type="region of interest" description="Disordered" evidence="1">
    <location>
        <begin position="115"/>
        <end position="134"/>
    </location>
</feature>
<proteinExistence type="predicted"/>
<evidence type="ECO:0000313" key="4">
    <source>
        <dbReference type="Proteomes" id="UP000812270"/>
    </source>
</evidence>
<protein>
    <recommendedName>
        <fullName evidence="5">DUF4890 domain-containing protein</fullName>
    </recommendedName>
</protein>
<feature type="region of interest" description="Disordered" evidence="1">
    <location>
        <begin position="74"/>
        <end position="93"/>
    </location>
</feature>
<dbReference type="Proteomes" id="UP000812270">
    <property type="component" value="Unassembled WGS sequence"/>
</dbReference>